<feature type="transmembrane region" description="Helical" evidence="1">
    <location>
        <begin position="131"/>
        <end position="151"/>
    </location>
</feature>
<name>A0A419ARN3_PECCA</name>
<dbReference type="EMBL" id="QZDH01000062">
    <property type="protein sequence ID" value="RJL47802.1"/>
    <property type="molecule type" value="Genomic_DNA"/>
</dbReference>
<protein>
    <submittedName>
        <fullName evidence="2">Uncharacterized protein</fullName>
    </submittedName>
</protein>
<evidence type="ECO:0000256" key="1">
    <source>
        <dbReference type="SAM" id="Phobius"/>
    </source>
</evidence>
<keyword evidence="1" id="KW-1133">Transmembrane helix</keyword>
<comment type="caution">
    <text evidence="2">The sequence shown here is derived from an EMBL/GenBank/DDBJ whole genome shotgun (WGS) entry which is preliminary data.</text>
</comment>
<dbReference type="RefSeq" id="WP_119874751.1">
    <property type="nucleotide sequence ID" value="NZ_QZDH01000062.1"/>
</dbReference>
<gene>
    <name evidence="2" type="ORF">D5071_19075</name>
</gene>
<keyword evidence="1" id="KW-0472">Membrane</keyword>
<evidence type="ECO:0000313" key="3">
    <source>
        <dbReference type="Proteomes" id="UP000283655"/>
    </source>
</evidence>
<feature type="transmembrane region" description="Helical" evidence="1">
    <location>
        <begin position="186"/>
        <end position="206"/>
    </location>
</feature>
<feature type="transmembrane region" description="Helical" evidence="1">
    <location>
        <begin position="85"/>
        <end position="110"/>
    </location>
</feature>
<sequence length="282" mass="32435">MDRVVAPNMCRYISVRYERMLARFAKKMNISTGTLKRVISSLVAMLASHLITLPIISYILLINFMRENKILSYELINELYLSNKLFILMLIIFLVAFSMSFTSFLIPLYLYIKEKEKPKEEKKYNISKSNVIAVFIFNLFFMAILSIPFIAGKEVNWEYSILIFATSFYIVIHAIVHLTAKTSSKIFLHAMLIIFVSGICIMPNNFASQLFSIGLREFSVGGNIPATIYHQSARFGENVKIILHTPKTLFFRKGDIVGLIPGDKINMIIYRKNADDKEKVRN</sequence>
<accession>A0A419ARN3</accession>
<feature type="transmembrane region" description="Helical" evidence="1">
    <location>
        <begin position="157"/>
        <end position="179"/>
    </location>
</feature>
<organism evidence="2 3">
    <name type="scientific">Pectobacterium carotovorum</name>
    <name type="common">Erwinia carotovora</name>
    <dbReference type="NCBI Taxonomy" id="554"/>
    <lineage>
        <taxon>Bacteria</taxon>
        <taxon>Pseudomonadati</taxon>
        <taxon>Pseudomonadota</taxon>
        <taxon>Gammaproteobacteria</taxon>
        <taxon>Enterobacterales</taxon>
        <taxon>Pectobacteriaceae</taxon>
        <taxon>Pectobacterium</taxon>
    </lineage>
</organism>
<dbReference type="Proteomes" id="UP000283655">
    <property type="component" value="Unassembled WGS sequence"/>
</dbReference>
<reference evidence="2 3" key="1">
    <citation type="submission" date="2018-09" db="EMBL/GenBank/DDBJ databases">
        <title>Phylogenetic diversity of Pectobacterium and Dickeya strains causing blackleg disease of potato in Morocco.</title>
        <authorList>
            <person name="Oulghazi S."/>
            <person name="Moumni M."/>
            <person name="Faure D."/>
        </authorList>
    </citation>
    <scope>NUCLEOTIDE SEQUENCE [LARGE SCALE GENOMIC DNA]</scope>
    <source>
        <strain evidence="2 3">S1.15.11.2D</strain>
    </source>
</reference>
<proteinExistence type="predicted"/>
<feature type="transmembrane region" description="Helical" evidence="1">
    <location>
        <begin position="38"/>
        <end position="65"/>
    </location>
</feature>
<evidence type="ECO:0000313" key="2">
    <source>
        <dbReference type="EMBL" id="RJL47802.1"/>
    </source>
</evidence>
<dbReference type="AlphaFoldDB" id="A0A419ARN3"/>
<keyword evidence="1" id="KW-0812">Transmembrane</keyword>